<organism evidence="1 2">
    <name type="scientific">Persea americana</name>
    <name type="common">Avocado</name>
    <dbReference type="NCBI Taxonomy" id="3435"/>
    <lineage>
        <taxon>Eukaryota</taxon>
        <taxon>Viridiplantae</taxon>
        <taxon>Streptophyta</taxon>
        <taxon>Embryophyta</taxon>
        <taxon>Tracheophyta</taxon>
        <taxon>Spermatophyta</taxon>
        <taxon>Magnoliopsida</taxon>
        <taxon>Magnoliidae</taxon>
        <taxon>Laurales</taxon>
        <taxon>Lauraceae</taxon>
        <taxon>Persea</taxon>
    </lineage>
</organism>
<evidence type="ECO:0000313" key="1">
    <source>
        <dbReference type="EMBL" id="KAJ8640696.1"/>
    </source>
</evidence>
<protein>
    <submittedName>
        <fullName evidence="1">Uncharacterized protein</fullName>
    </submittedName>
</protein>
<name>A0ACC2M4X7_PERAE</name>
<sequence>MAITNRLLFPKIAPNGDRVGLLQFANDLHLVLRPNDHTLLSLNQLLSVFEEQAGQRINHTKSQSLFSKNAFSWTIRETKDALRIQREVTSFDYLGTSLDLRCNHMNTWLNTIRGVQNRIAGWRGSTLSPAGRKILIQSVTTAIPIYWLGHHIIPGKTHLGRGLGPRDIKAQSDALLFQLVWRFHTNPEAHEATVLSQKYLRRATFRDCTPKANDSTLWKKTLKYKHHILDRLSWSVGDGTRIDAFKDRWIPGQVDGVPIPRQPNPHPLLVSNLIRLDLQVHPCWNREVLQMWWDEDTMANIPNIRLAGRDTSCWNLEERDCWDLSN</sequence>
<gene>
    <name evidence="1" type="ORF">MRB53_017390</name>
</gene>
<reference evidence="1 2" key="1">
    <citation type="journal article" date="2022" name="Hortic Res">
        <title>A haplotype resolved chromosomal level avocado genome allows analysis of novel avocado genes.</title>
        <authorList>
            <person name="Nath O."/>
            <person name="Fletcher S.J."/>
            <person name="Hayward A."/>
            <person name="Shaw L.M."/>
            <person name="Masouleh A.K."/>
            <person name="Furtado A."/>
            <person name="Henry R.J."/>
            <person name="Mitter N."/>
        </authorList>
    </citation>
    <scope>NUCLEOTIDE SEQUENCE [LARGE SCALE GENOMIC DNA]</scope>
    <source>
        <strain evidence="2">cv. Hass</strain>
    </source>
</reference>
<comment type="caution">
    <text evidence="1">The sequence shown here is derived from an EMBL/GenBank/DDBJ whole genome shotgun (WGS) entry which is preliminary data.</text>
</comment>
<dbReference type="EMBL" id="CM056813">
    <property type="protein sequence ID" value="KAJ8640696.1"/>
    <property type="molecule type" value="Genomic_DNA"/>
</dbReference>
<keyword evidence="2" id="KW-1185">Reference proteome</keyword>
<evidence type="ECO:0000313" key="2">
    <source>
        <dbReference type="Proteomes" id="UP001234297"/>
    </source>
</evidence>
<accession>A0ACC2M4X7</accession>
<proteinExistence type="predicted"/>
<dbReference type="Proteomes" id="UP001234297">
    <property type="component" value="Chromosome 5"/>
</dbReference>